<sequence>MRYEEVVRGGSMVLTFPARSIVNPTSEDGSALMGILGQSLVDLLKEGLVQESDVNSFNTLVRIKLGMLLNMRDHFL</sequence>
<keyword evidence="2" id="KW-1185">Reference proteome</keyword>
<reference evidence="2" key="1">
    <citation type="journal article" date="2022" name="Mol. Ecol. Resour.">
        <title>The genomes of chicory, endive, great burdock and yacon provide insights into Asteraceae palaeo-polyploidization history and plant inulin production.</title>
        <authorList>
            <person name="Fan W."/>
            <person name="Wang S."/>
            <person name="Wang H."/>
            <person name="Wang A."/>
            <person name="Jiang F."/>
            <person name="Liu H."/>
            <person name="Zhao H."/>
            <person name="Xu D."/>
            <person name="Zhang Y."/>
        </authorList>
    </citation>
    <scope>NUCLEOTIDE SEQUENCE [LARGE SCALE GENOMIC DNA]</scope>
    <source>
        <strain evidence="2">cv. Yunnan</strain>
    </source>
</reference>
<evidence type="ECO:0000313" key="2">
    <source>
        <dbReference type="Proteomes" id="UP001056120"/>
    </source>
</evidence>
<organism evidence="1 2">
    <name type="scientific">Smallanthus sonchifolius</name>
    <dbReference type="NCBI Taxonomy" id="185202"/>
    <lineage>
        <taxon>Eukaryota</taxon>
        <taxon>Viridiplantae</taxon>
        <taxon>Streptophyta</taxon>
        <taxon>Embryophyta</taxon>
        <taxon>Tracheophyta</taxon>
        <taxon>Spermatophyta</taxon>
        <taxon>Magnoliopsida</taxon>
        <taxon>eudicotyledons</taxon>
        <taxon>Gunneridae</taxon>
        <taxon>Pentapetalae</taxon>
        <taxon>asterids</taxon>
        <taxon>campanulids</taxon>
        <taxon>Asterales</taxon>
        <taxon>Asteraceae</taxon>
        <taxon>Asteroideae</taxon>
        <taxon>Heliantheae alliance</taxon>
        <taxon>Millerieae</taxon>
        <taxon>Smallanthus</taxon>
    </lineage>
</organism>
<dbReference type="EMBL" id="CM042022">
    <property type="protein sequence ID" value="KAI3816353.1"/>
    <property type="molecule type" value="Genomic_DNA"/>
</dbReference>
<dbReference type="Proteomes" id="UP001056120">
    <property type="component" value="Linkage Group LG05"/>
</dbReference>
<accession>A0ACB9J7A2</accession>
<evidence type="ECO:0000313" key="1">
    <source>
        <dbReference type="EMBL" id="KAI3816353.1"/>
    </source>
</evidence>
<protein>
    <submittedName>
        <fullName evidence="1">Uncharacterized protein</fullName>
    </submittedName>
</protein>
<name>A0ACB9J7A2_9ASTR</name>
<comment type="caution">
    <text evidence="1">The sequence shown here is derived from an EMBL/GenBank/DDBJ whole genome shotgun (WGS) entry which is preliminary data.</text>
</comment>
<gene>
    <name evidence="1" type="ORF">L1987_16046</name>
</gene>
<reference evidence="1 2" key="2">
    <citation type="journal article" date="2022" name="Mol. Ecol. Resour.">
        <title>The genomes of chicory, endive, great burdock and yacon provide insights into Asteraceae paleo-polyploidization history and plant inulin production.</title>
        <authorList>
            <person name="Fan W."/>
            <person name="Wang S."/>
            <person name="Wang H."/>
            <person name="Wang A."/>
            <person name="Jiang F."/>
            <person name="Liu H."/>
            <person name="Zhao H."/>
            <person name="Xu D."/>
            <person name="Zhang Y."/>
        </authorList>
    </citation>
    <scope>NUCLEOTIDE SEQUENCE [LARGE SCALE GENOMIC DNA]</scope>
    <source>
        <strain evidence="2">cv. Yunnan</strain>
        <tissue evidence="1">Leaves</tissue>
    </source>
</reference>
<proteinExistence type="predicted"/>